<dbReference type="EMBL" id="JRHA01000008">
    <property type="protein sequence ID" value="PQK17500.1"/>
    <property type="molecule type" value="Genomic_DNA"/>
</dbReference>
<organism evidence="1 2">
    <name type="scientific">Beauveria bassiana</name>
    <name type="common">White muscardine disease fungus</name>
    <name type="synonym">Tritirachium shiotae</name>
    <dbReference type="NCBI Taxonomy" id="176275"/>
    <lineage>
        <taxon>Eukaryota</taxon>
        <taxon>Fungi</taxon>
        <taxon>Dikarya</taxon>
        <taxon>Ascomycota</taxon>
        <taxon>Pezizomycotina</taxon>
        <taxon>Sordariomycetes</taxon>
        <taxon>Hypocreomycetidae</taxon>
        <taxon>Hypocreales</taxon>
        <taxon>Cordycipitaceae</taxon>
        <taxon>Beauveria</taxon>
    </lineage>
</organism>
<dbReference type="OrthoDB" id="3645574at2759"/>
<accession>A0A2S7YMT8</accession>
<dbReference type="AlphaFoldDB" id="A0A2S7YMT8"/>
<evidence type="ECO:0000313" key="2">
    <source>
        <dbReference type="Proteomes" id="UP000237441"/>
    </source>
</evidence>
<proteinExistence type="predicted"/>
<dbReference type="Proteomes" id="UP000237441">
    <property type="component" value="Unassembled WGS sequence"/>
</dbReference>
<reference evidence="1 2" key="1">
    <citation type="submission" date="2016-07" db="EMBL/GenBank/DDBJ databases">
        <title>Comparative genomics of the entomopathogenic fungus Beauveria bassiana.</title>
        <authorList>
            <person name="Valero Jimenez C.A."/>
            <person name="Zwaan B.J."/>
            <person name="Van Kan J.A."/>
            <person name="Takken W."/>
            <person name="Debets A.J."/>
            <person name="Schoustra S.E."/>
            <person name="Koenraadt C.J."/>
        </authorList>
    </citation>
    <scope>NUCLEOTIDE SEQUENCE [LARGE SCALE GENOMIC DNA]</scope>
    <source>
        <strain evidence="1 2">ARSEF 8028</strain>
    </source>
</reference>
<protein>
    <recommendedName>
        <fullName evidence="3">Aminoglycoside phosphotransferase domain-containing protein</fullName>
    </recommendedName>
</protein>
<gene>
    <name evidence="1" type="ORF">BB8028_0008g00125</name>
</gene>
<name>A0A2S7YMT8_BEABA</name>
<comment type="caution">
    <text evidence="1">The sequence shown here is derived from an EMBL/GenBank/DDBJ whole genome shotgun (WGS) entry which is preliminary data.</text>
</comment>
<sequence>MLRESEEMKRKQRKGTFACTDAFVADMLALHDNSFIQNPNAVFDEQDCQYYMAAQLLVRALSGSFIEPYQRNGPFVIQMTDLHQSNIFVDEAWNITCLVDLEWACSLPAEMLTIPPWLANLAVDEPTGENLQHDERIRSEFLTIIKQEQAQGTGRNTIADLMQKTWESGGAWFWFSLCSVNVMIYLVRDHFAPLYSIQLSRETNELLSKLWCRDSSAMVEHKVREQEVYQRDLSIMFKTDC</sequence>
<evidence type="ECO:0008006" key="3">
    <source>
        <dbReference type="Google" id="ProtNLM"/>
    </source>
</evidence>
<evidence type="ECO:0000313" key="1">
    <source>
        <dbReference type="EMBL" id="PQK17500.1"/>
    </source>
</evidence>